<reference evidence="2 3" key="1">
    <citation type="journal article" date="2012" name="Front. Microbiol.">
        <title>Complete genome of Ignavibacterium album, a metabolically versatile, flagellated, facultative anaerobe from the phylum Chlorobi.</title>
        <authorList>
            <person name="Liu Z."/>
            <person name="Frigaard N.-U."/>
            <person name="Vogl K."/>
            <person name="Iino T."/>
            <person name="Ohkuma M."/>
            <person name="Overmann J."/>
            <person name="Bryant D.A."/>
        </authorList>
    </citation>
    <scope>NUCLEOTIDE SEQUENCE [LARGE SCALE GENOMIC DNA]</scope>
    <source>
        <strain evidence="3">DSM 19864 / JCM 16511 / NBRC 101810 / Mat9-16</strain>
    </source>
</reference>
<dbReference type="HOGENOM" id="CLU_024682_0_0_10"/>
<dbReference type="KEGG" id="ial:IALB_0102"/>
<dbReference type="SUPFAM" id="SSF50610">
    <property type="entry name" value="mu transposase, C-terminal domain"/>
    <property type="match status" value="1"/>
</dbReference>
<name>I0AFQ9_IGNAJ</name>
<organism evidence="2 3">
    <name type="scientific">Ignavibacterium album (strain DSM 19864 / JCM 16511 / NBRC 101810 / Mat9-16)</name>
    <dbReference type="NCBI Taxonomy" id="945713"/>
    <lineage>
        <taxon>Bacteria</taxon>
        <taxon>Pseudomonadati</taxon>
        <taxon>Ignavibacteriota</taxon>
        <taxon>Ignavibacteria</taxon>
        <taxon>Ignavibacteriales</taxon>
        <taxon>Ignavibacteriaceae</taxon>
        <taxon>Ignavibacterium</taxon>
    </lineage>
</organism>
<dbReference type="Proteomes" id="UP000007394">
    <property type="component" value="Chromosome"/>
</dbReference>
<protein>
    <submittedName>
        <fullName evidence="2">Putative transposase</fullName>
    </submittedName>
</protein>
<dbReference type="GO" id="GO:0015074">
    <property type="term" value="P:DNA integration"/>
    <property type="evidence" value="ECO:0007669"/>
    <property type="project" value="InterPro"/>
</dbReference>
<dbReference type="Pfam" id="PF09299">
    <property type="entry name" value="Mu-transpos_C"/>
    <property type="match status" value="1"/>
</dbReference>
<dbReference type="EMBL" id="CP003418">
    <property type="protein sequence ID" value="AFH47816.1"/>
    <property type="molecule type" value="Genomic_DNA"/>
</dbReference>
<dbReference type="STRING" id="945713.IALB_0102"/>
<dbReference type="GO" id="GO:0003676">
    <property type="term" value="F:nucleic acid binding"/>
    <property type="evidence" value="ECO:0007669"/>
    <property type="project" value="InterPro"/>
</dbReference>
<accession>I0AFQ9</accession>
<evidence type="ECO:0000313" key="2">
    <source>
        <dbReference type="EMBL" id="AFH47816.1"/>
    </source>
</evidence>
<dbReference type="AlphaFoldDB" id="I0AFQ9"/>
<feature type="domain" description="Integrase catalytic" evidence="1">
    <location>
        <begin position="289"/>
        <end position="513"/>
    </location>
</feature>
<gene>
    <name evidence="2" type="ordered locus">IALB_0102</name>
</gene>
<dbReference type="PROSITE" id="PS50994">
    <property type="entry name" value="INTEGRASE"/>
    <property type="match status" value="1"/>
</dbReference>
<keyword evidence="3" id="KW-1185">Reference proteome</keyword>
<dbReference type="Gene3D" id="3.30.420.10">
    <property type="entry name" value="Ribonuclease H-like superfamily/Ribonuclease H"/>
    <property type="match status" value="1"/>
</dbReference>
<dbReference type="InterPro" id="IPR036397">
    <property type="entry name" value="RNaseH_sf"/>
</dbReference>
<dbReference type="InterPro" id="IPR001584">
    <property type="entry name" value="Integrase_cat-core"/>
</dbReference>
<evidence type="ECO:0000313" key="3">
    <source>
        <dbReference type="Proteomes" id="UP000007394"/>
    </source>
</evidence>
<dbReference type="SUPFAM" id="SSF53098">
    <property type="entry name" value="Ribonuclease H-like"/>
    <property type="match status" value="1"/>
</dbReference>
<dbReference type="InterPro" id="IPR015378">
    <property type="entry name" value="Transposase-like_Mu_C"/>
</dbReference>
<dbReference type="eggNOG" id="COG2801">
    <property type="taxonomic scope" value="Bacteria"/>
</dbReference>
<dbReference type="PATRIC" id="fig|945713.3.peg.103"/>
<dbReference type="InterPro" id="IPR012337">
    <property type="entry name" value="RNaseH-like_sf"/>
</dbReference>
<dbReference type="Gene3D" id="2.30.30.130">
    <property type="entry name" value="Transposase, Mu, C-terminal"/>
    <property type="match status" value="1"/>
</dbReference>
<dbReference type="InterPro" id="IPR009004">
    <property type="entry name" value="Transposase_Mu_C"/>
</dbReference>
<sequence>MKSGLHLSLKGVNYGVNQQKKVETELKYLKNNDLQVSVKWMTVAEGVNRLGITKMAIVKHCQQGHFVTRKVKMNGGFGYEIALESVFNYYNKLGDWDKCEKILNWIKESSDFGLGLKGQEGQNGFLDDTALAKYQVCKLLDEIILKADKKTIAIERFVNSFNNGSYPELLNVLGKISVRSVYRWYGDIKDNWDLSVFEREMKPTARTISNKEAEILIPMLINPNRPLVSEILKRAKEEFLKRGITIKSDVTYRRFIEDWTRKNIDLWTLGRYGMKSFNDKIIKDILRDKDRVEVGDIVVADGHTLNVMVINPLTGRPQRMTLIMFFDFKSSMPLGWEIMPTENILTIASALRRTILLLGRFFEDVAHRKAQGDTGYIPKIAYLDNGRAFRAKYFRGIKDFKDSIVPGLFGKLGIETMYATPYHGQSKTIERWFRTLGEMERRLPAYTGTNIAGKPAMLMRNEKLHQRLFDNTPITIDSLKATLEEYVKEYAEQEHQDGQYKGLSPAEVFMHSVNKIKSEPERLEGRLISRQELNYLMLSDETRTITKNGIRFRGNYYYNEEMPRIIGSKVIVKYDIWDDKEIIVLDEKERYLFGADKDDLRYHPAARLLGTDEDVAMLQEALRKKQQMKNETVQIFKGLVEMRNNDVKEEKREIISRRDAKNAKGKPKINAFKEYMKLCGIEPKIYSNPVEALLKRG</sequence>
<evidence type="ECO:0000259" key="1">
    <source>
        <dbReference type="PROSITE" id="PS50994"/>
    </source>
</evidence>
<proteinExistence type="predicted"/>